<comment type="similarity">
    <text evidence="2">Belongs to the gluconeogenesis factor family.</text>
</comment>
<dbReference type="HAMAP" id="MF_00973">
    <property type="entry name" value="Gluconeogen_factor"/>
    <property type="match status" value="1"/>
</dbReference>
<dbReference type="Gene3D" id="3.40.50.10680">
    <property type="entry name" value="CofD-like domains"/>
    <property type="match status" value="1"/>
</dbReference>
<comment type="caution">
    <text evidence="3">The sequence shown here is derived from an EMBL/GenBank/DDBJ whole genome shotgun (WGS) entry which is preliminary data.</text>
</comment>
<dbReference type="PANTHER" id="PTHR30135">
    <property type="entry name" value="UNCHARACTERIZED PROTEIN YVCK-RELATED"/>
    <property type="match status" value="1"/>
</dbReference>
<proteinExistence type="inferred from homology"/>
<comment type="function">
    <text evidence="2">Required for morphogenesis under gluconeogenic growth conditions.</text>
</comment>
<evidence type="ECO:0000256" key="2">
    <source>
        <dbReference type="HAMAP-Rule" id="MF_00973"/>
    </source>
</evidence>
<dbReference type="Pfam" id="PF01933">
    <property type="entry name" value="CofD"/>
    <property type="match status" value="1"/>
</dbReference>
<dbReference type="RefSeq" id="WP_077198605.1">
    <property type="nucleotide sequence ID" value="NZ_LBFC01000022.1"/>
</dbReference>
<dbReference type="EMBL" id="LBFC01000022">
    <property type="protein sequence ID" value="ONN26719.1"/>
    <property type="molecule type" value="Genomic_DNA"/>
</dbReference>
<keyword evidence="4" id="KW-1185">Reference proteome</keyword>
<evidence type="ECO:0000313" key="3">
    <source>
        <dbReference type="EMBL" id="ONN26719.1"/>
    </source>
</evidence>
<gene>
    <name evidence="3" type="ORF">XJ44_07560</name>
</gene>
<protein>
    <recommendedName>
        <fullName evidence="2">Putative gluconeogenesis factor</fullName>
    </recommendedName>
</protein>
<dbReference type="InterPro" id="IPR002882">
    <property type="entry name" value="CofD"/>
</dbReference>
<dbReference type="InterPro" id="IPR038136">
    <property type="entry name" value="CofD-like_dom_sf"/>
</dbReference>
<comment type="subcellular location">
    <subcellularLocation>
        <location evidence="2">Cytoplasm</location>
    </subcellularLocation>
</comment>
<accession>A0ABX3IHD2</accession>
<dbReference type="CDD" id="cd07187">
    <property type="entry name" value="YvcK_like"/>
    <property type="match status" value="1"/>
</dbReference>
<dbReference type="InterPro" id="IPR010119">
    <property type="entry name" value="Gluconeogen_factor"/>
</dbReference>
<evidence type="ECO:0000313" key="4">
    <source>
        <dbReference type="Proteomes" id="UP000242616"/>
    </source>
</evidence>
<keyword evidence="1 2" id="KW-0963">Cytoplasm</keyword>
<dbReference type="Proteomes" id="UP000242616">
    <property type="component" value="Unassembled WGS sequence"/>
</dbReference>
<dbReference type="NCBIfam" id="TIGR01826">
    <property type="entry name" value="CofD_related"/>
    <property type="match status" value="1"/>
</dbReference>
<sequence length="308" mass="34271">MNFVVVGGGTGVSTLLRGLKYFKGIDLKAIITVTDEGGSSGVLRREYNIIPPGDIRNNLVALAKDEEILGKLFSYRFSNGFLLGHTVGNIILTALTKMLGSFTKAVEYISEVLAINGKVIPVSEDLVRLVAFYEDGTVAHGESEIMKVVKKKIIKISLDKETYINKEADCAIKNADVIILGPGSIYTSIIPNLLVNGFYESLNKSKAKVVYVSNLMTQPSESYNFTLSDHVTTIERYLKRKVDYIIVSYSNICESVLRRYLENGSVPVEVDMNDERIIIDDLIEMKDNDGRIRHNPLRLASLIIDLIR</sequence>
<dbReference type="PANTHER" id="PTHR30135:SF3">
    <property type="entry name" value="GLUCONEOGENESIS FACTOR-RELATED"/>
    <property type="match status" value="1"/>
</dbReference>
<organism evidence="3 4">
    <name type="scientific">Thermosipho affectus</name>
    <dbReference type="NCBI Taxonomy" id="660294"/>
    <lineage>
        <taxon>Bacteria</taxon>
        <taxon>Thermotogati</taxon>
        <taxon>Thermotogota</taxon>
        <taxon>Thermotogae</taxon>
        <taxon>Thermotogales</taxon>
        <taxon>Fervidobacteriaceae</taxon>
        <taxon>Thermosipho</taxon>
    </lineage>
</organism>
<dbReference type="SUPFAM" id="SSF142338">
    <property type="entry name" value="CofD-like"/>
    <property type="match status" value="1"/>
</dbReference>
<reference evidence="3 4" key="1">
    <citation type="submission" date="2015-06" db="EMBL/GenBank/DDBJ databases">
        <title>Genome sequencing of Thermotogales isolates from hydrothermal vents.</title>
        <authorList>
            <person name="Haverkamp T.H."/>
            <person name="Kublanov I.V."/>
            <person name="Nesbo C.L."/>
        </authorList>
    </citation>
    <scope>NUCLEOTIDE SEQUENCE [LARGE SCALE GENOMIC DNA]</scope>
    <source>
        <strain evidence="4">ik275mar</strain>
    </source>
</reference>
<evidence type="ECO:0000256" key="1">
    <source>
        <dbReference type="ARBA" id="ARBA00022490"/>
    </source>
</evidence>
<name>A0ABX3IHD2_9BACT</name>